<dbReference type="AlphaFoldDB" id="A0A3M8DY56"/>
<keyword evidence="2" id="KW-1185">Reference proteome</keyword>
<comment type="caution">
    <text evidence="1">The sequence shown here is derived from an EMBL/GenBank/DDBJ whole genome shotgun (WGS) entry which is preliminary data.</text>
</comment>
<sequence>MDETPMIGEQKWSVAFPVVVAKQKKKPSETQGNCLSLVGFGVNLYGDDSILFSLGTFTVS</sequence>
<gene>
    <name evidence="1" type="ORF">EDM56_01920</name>
</gene>
<dbReference type="RefSeq" id="WP_122916180.1">
    <property type="nucleotide sequence ID" value="NZ_RHHQ01000003.1"/>
</dbReference>
<accession>A0A3M8DY56</accession>
<proteinExistence type="predicted"/>
<name>A0A3M8DY56_9BACL</name>
<organism evidence="1 2">
    <name type="scientific">Brevibacillus fluminis</name>
    <dbReference type="NCBI Taxonomy" id="511487"/>
    <lineage>
        <taxon>Bacteria</taxon>
        <taxon>Bacillati</taxon>
        <taxon>Bacillota</taxon>
        <taxon>Bacilli</taxon>
        <taxon>Bacillales</taxon>
        <taxon>Paenibacillaceae</taxon>
        <taxon>Brevibacillus</taxon>
    </lineage>
</organism>
<dbReference type="EMBL" id="RHHQ01000003">
    <property type="protein sequence ID" value="RNB92475.1"/>
    <property type="molecule type" value="Genomic_DNA"/>
</dbReference>
<evidence type="ECO:0000313" key="1">
    <source>
        <dbReference type="EMBL" id="RNB92475.1"/>
    </source>
</evidence>
<evidence type="ECO:0000313" key="2">
    <source>
        <dbReference type="Proteomes" id="UP000271031"/>
    </source>
</evidence>
<reference evidence="1 2" key="1">
    <citation type="submission" date="2018-10" db="EMBL/GenBank/DDBJ databases">
        <title>Phylogenomics of Brevibacillus.</title>
        <authorList>
            <person name="Dunlap C."/>
        </authorList>
    </citation>
    <scope>NUCLEOTIDE SEQUENCE [LARGE SCALE GENOMIC DNA]</scope>
    <source>
        <strain evidence="1 2">JCM 15716</strain>
    </source>
</reference>
<protein>
    <submittedName>
        <fullName evidence="1">Uncharacterized protein</fullName>
    </submittedName>
</protein>
<dbReference type="Proteomes" id="UP000271031">
    <property type="component" value="Unassembled WGS sequence"/>
</dbReference>